<gene>
    <name evidence="1" type="ORF">Ciccas_001082</name>
</gene>
<reference evidence="1 2" key="1">
    <citation type="submission" date="2024-11" db="EMBL/GenBank/DDBJ databases">
        <title>Adaptive evolution of stress response genes in parasites aligns with host niche diversity.</title>
        <authorList>
            <person name="Hahn C."/>
            <person name="Resl P."/>
        </authorList>
    </citation>
    <scope>NUCLEOTIDE SEQUENCE [LARGE SCALE GENOMIC DNA]</scope>
    <source>
        <strain evidence="1">EGGRZ-B1_66</strain>
        <tissue evidence="1">Body</tissue>
    </source>
</reference>
<protein>
    <submittedName>
        <fullName evidence="1">Uncharacterized protein</fullName>
    </submittedName>
</protein>
<organism evidence="1 2">
    <name type="scientific">Cichlidogyrus casuarinus</name>
    <dbReference type="NCBI Taxonomy" id="1844966"/>
    <lineage>
        <taxon>Eukaryota</taxon>
        <taxon>Metazoa</taxon>
        <taxon>Spiralia</taxon>
        <taxon>Lophotrochozoa</taxon>
        <taxon>Platyhelminthes</taxon>
        <taxon>Monogenea</taxon>
        <taxon>Monopisthocotylea</taxon>
        <taxon>Dactylogyridea</taxon>
        <taxon>Ancyrocephalidae</taxon>
        <taxon>Cichlidogyrus</taxon>
    </lineage>
</organism>
<name>A0ABD2QL36_9PLAT</name>
<comment type="caution">
    <text evidence="1">The sequence shown here is derived from an EMBL/GenBank/DDBJ whole genome shotgun (WGS) entry which is preliminary data.</text>
</comment>
<dbReference type="EMBL" id="JBJKFK010000067">
    <property type="protein sequence ID" value="KAL3320224.1"/>
    <property type="molecule type" value="Genomic_DNA"/>
</dbReference>
<proteinExistence type="predicted"/>
<dbReference type="Proteomes" id="UP001626550">
    <property type="component" value="Unassembled WGS sequence"/>
</dbReference>
<dbReference type="AlphaFoldDB" id="A0ABD2QL36"/>
<accession>A0ABD2QL36</accession>
<keyword evidence="2" id="KW-1185">Reference proteome</keyword>
<sequence>MEEKSNDKAHKFVFHVNLNHEQKVQVTAFQTHSKTVLKISGVQLDLHKITEILDLQLGFLRLNADKKYNSTWKLLVLFQAFLSCKFDRELKRLLNSYLDGISQNLVGRLVIFLNEETHNAKYSACFRAGLIGLIFEEKKGFPDSYRIRDTFRDLNFEDQKLSGTEYVLPHVKSEKPVLVKLGMSPKFFHNTDCLSKYSKIYFCLKDQSIHTFRDKKCTKRYPLDKLYFVFLALMRLMINNLEQIRSNSIVWVAILGAIFTRFDEQQISTKMILDDIDGFEYLMQVKLSANCSNYLLRLFQCMLSMQDAKASICLKFADSHQMLFECYETCVLTVPYWESELTKSVVDIYELPSGTKDSKVIYQVLEAIKQLIDKNEKDPKKISYLVTFYIAIIRVSYSIIGPEFIDDQISKEGLVSKLTKSINETSHFEWFSQIERVINCVATYPRENYHFWMGTLKTAILMYYRFQEQLFRVDGKFDTYQANYSKINEYWYEIQITSNQVVHVFAFCPKSNERLHVRLRQTGSKSVEPMTSLKNDHFQEILNTIYDRLMQSSSFNFVTVLIEVTLVLWLFWKTPMSRDNSVLNKALNGLNAAVTYNLQQNENAKEGSQMTEMKDLMLHHSTELAASVGDLSQEAYVEGIHAMHDLILNKIRDIHFENIPTSSSSKGSNRQDKHFYLTSQSDGSYSIQVKTPMDEISVEFDYLIQFTSHGMTVKINGLGQTNEQISSHKRVFSWYLWTILDEDPTLEEIQNVISAIYVLTIYEILQEKEKTDEIPGSNFLYENRGSYLAILVLNDRDMNLTEVVPKMSIHMFRETAVTFEFMLSYFKRLAFESRASNASPCFLALCNLLKLQLQLVSQQSDAQSSV</sequence>
<evidence type="ECO:0000313" key="2">
    <source>
        <dbReference type="Proteomes" id="UP001626550"/>
    </source>
</evidence>
<evidence type="ECO:0000313" key="1">
    <source>
        <dbReference type="EMBL" id="KAL3320224.1"/>
    </source>
</evidence>